<evidence type="ECO:0000256" key="2">
    <source>
        <dbReference type="ARBA" id="ARBA00001933"/>
    </source>
</evidence>
<dbReference type="EC" id="5.4.3.8" evidence="6"/>
<dbReference type="EMBL" id="AP011855">
    <property type="protein sequence ID" value="BAJ48133.1"/>
    <property type="molecule type" value="Genomic_DNA"/>
</dbReference>
<dbReference type="AlphaFoldDB" id="E6N764"/>
<dbReference type="Gene3D" id="3.40.640.10">
    <property type="entry name" value="Type I PLP-dependent aspartate aminotransferase-like (Major domain)"/>
    <property type="match status" value="1"/>
</dbReference>
<sequence length="462" mass="51273">MPTIFKSGLSGNTFLEKFLAATKRSKALYEEALGLTPHGVHSNWRIFDPYPLYMSRGKGSRIWDVDGNMYLDFNMAFGALGVGHAHPILVEEMRKVIENGTIYGFESEASVKTAKVLTERFGYERVRFATTGLEATMLAVRLARAFTGRKKILKFEGCFHGSHEPLMVSVKPNIYRAGHPKTPNSVPASMGMPQEFADLVTVAPYGDLDAVEKIMQKHGNDVAGIILEPIAMNMGVVIPPLEFLKGLRRLADEYNSLLIFDEVKTSGKFYRGVQEWCGVKGDIMVAAKSIAGGYPFSAVLSSKEVFDYVGPNKTAHGGTFNSNPLSVNAAHVTLTKILTVDNLRHAQTLSKELAKGYSDILEEAKITHNITHIATSGTIYFTEHPIRNWRDFVKFNDFGKWFAWVVGMLAYGVIPQALGYDEQWTVSVQHTREDVEKALEAMKNVVKQLKDASIQVGVEEVL</sequence>
<proteinExistence type="inferred from homology"/>
<accession>E6N764</accession>
<dbReference type="STRING" id="311458.CSUB_C1049"/>
<name>E6N764_CALS0</name>
<dbReference type="PANTHER" id="PTHR43713">
    <property type="entry name" value="GLUTAMATE-1-SEMIALDEHYDE 2,1-AMINOMUTASE"/>
    <property type="match status" value="1"/>
</dbReference>
<dbReference type="InterPro" id="IPR005814">
    <property type="entry name" value="Aminotrans_3"/>
</dbReference>
<evidence type="ECO:0000256" key="5">
    <source>
        <dbReference type="RuleBase" id="RU003560"/>
    </source>
</evidence>
<dbReference type="Gene3D" id="3.90.1150.10">
    <property type="entry name" value="Aspartate Aminotransferase, domain 1"/>
    <property type="match status" value="1"/>
</dbReference>
<evidence type="ECO:0000256" key="3">
    <source>
        <dbReference type="ARBA" id="ARBA00022898"/>
    </source>
</evidence>
<gene>
    <name evidence="7" type="ORF">CSUB_C1049</name>
    <name evidence="6" type="ORF">HGMM_F30H11C23</name>
</gene>
<keyword evidence="3 5" id="KW-0663">Pyridoxal phosphate</keyword>
<organism evidence="6 8">
    <name type="scientific">Caldiarchaeum subterraneum</name>
    <dbReference type="NCBI Taxonomy" id="311458"/>
    <lineage>
        <taxon>Archaea</taxon>
        <taxon>Nitrososphaerota</taxon>
        <taxon>Candidatus Caldarchaeales</taxon>
        <taxon>Candidatus Caldarchaeaceae</taxon>
        <taxon>Candidatus Caldarchaeum</taxon>
    </lineage>
</organism>
<dbReference type="InterPro" id="IPR015424">
    <property type="entry name" value="PyrdxlP-dep_Trfase"/>
</dbReference>
<keyword evidence="4 6" id="KW-0413">Isomerase</keyword>
<dbReference type="EMBL" id="BA000048">
    <property type="protein sequence ID" value="BAJ50901.1"/>
    <property type="molecule type" value="Genomic_DNA"/>
</dbReference>
<reference evidence="6 8" key="1">
    <citation type="journal article" date="2005" name="Environ. Microbiol.">
        <title>Genetic and functional properties of uncultivated thermophilic crenarchaeotes from a subsurface gold mine as revealed by analysis of genome fragments.</title>
        <authorList>
            <person name="Nunoura T."/>
            <person name="Hirayama H."/>
            <person name="Takami H."/>
            <person name="Oida H."/>
            <person name="Nishi S."/>
            <person name="Shimamura S."/>
            <person name="Suzuki Y."/>
            <person name="Inagaki F."/>
            <person name="Takai K."/>
            <person name="Nealson K.H."/>
            <person name="Horikoshi K."/>
        </authorList>
    </citation>
    <scope>NUCLEOTIDE SEQUENCE [LARGE SCALE GENOMIC DNA]</scope>
</reference>
<evidence type="ECO:0000313" key="7">
    <source>
        <dbReference type="EMBL" id="BAJ50901.1"/>
    </source>
</evidence>
<reference evidence="6 8" key="2">
    <citation type="journal article" date="2011" name="Nucleic Acids Res.">
        <title>Insights into the evolution of Archaea and eukaryotic protein modifier systems revealed by the genome of a novel archaeal group.</title>
        <authorList>
            <person name="Nunoura T."/>
            <person name="Takaki Y."/>
            <person name="Kakuta J."/>
            <person name="Nishi S."/>
            <person name="Sugahara J."/>
            <person name="Kazama H."/>
            <person name="Chee G."/>
            <person name="Hattori M."/>
            <person name="Kanai A."/>
            <person name="Atomi H."/>
            <person name="Takai K."/>
            <person name="Takami H."/>
        </authorList>
    </citation>
    <scope>NUCLEOTIDE SEQUENCE [LARGE SCALE GENOMIC DNA]</scope>
</reference>
<evidence type="ECO:0000313" key="6">
    <source>
        <dbReference type="EMBL" id="BAJ48133.1"/>
    </source>
</evidence>
<dbReference type="InterPro" id="IPR015422">
    <property type="entry name" value="PyrdxlP-dep_Trfase_small"/>
</dbReference>
<protein>
    <submittedName>
        <fullName evidence="6">Glutamate-1-semialdehyde-2,1-aminomutase</fullName>
        <ecNumber evidence="6">5.4.3.8</ecNumber>
    </submittedName>
</protein>
<evidence type="ECO:0000313" key="8">
    <source>
        <dbReference type="Proteomes" id="UP000008120"/>
    </source>
</evidence>
<comment type="similarity">
    <text evidence="5">Belongs to the class-III pyridoxal-phosphate-dependent aminotransferase family.</text>
</comment>
<dbReference type="GO" id="GO:0008483">
    <property type="term" value="F:transaminase activity"/>
    <property type="evidence" value="ECO:0007669"/>
    <property type="project" value="InterPro"/>
</dbReference>
<evidence type="ECO:0000256" key="1">
    <source>
        <dbReference type="ARBA" id="ARBA00001579"/>
    </source>
</evidence>
<dbReference type="SUPFAM" id="SSF53383">
    <property type="entry name" value="PLP-dependent transferases"/>
    <property type="match status" value="1"/>
</dbReference>
<dbReference type="InterPro" id="IPR015421">
    <property type="entry name" value="PyrdxlP-dep_Trfase_major"/>
</dbReference>
<dbReference type="GO" id="GO:0042286">
    <property type="term" value="F:glutamate-1-semialdehyde 2,1-aminomutase activity"/>
    <property type="evidence" value="ECO:0007669"/>
    <property type="project" value="UniProtKB-EC"/>
</dbReference>
<comment type="cofactor">
    <cofactor evidence="2">
        <name>pyridoxal 5'-phosphate</name>
        <dbReference type="ChEBI" id="CHEBI:597326"/>
    </cofactor>
</comment>
<dbReference type="BioCyc" id="CCAL311458:G131R-1056-MONOMER"/>
<dbReference type="KEGG" id="csu:CSUB_C1049"/>
<dbReference type="PANTHER" id="PTHR43713:SF3">
    <property type="entry name" value="GLUTAMATE-1-SEMIALDEHYDE 2,1-AMINOMUTASE 1, CHLOROPLASTIC-RELATED"/>
    <property type="match status" value="1"/>
</dbReference>
<dbReference type="GO" id="GO:0030170">
    <property type="term" value="F:pyridoxal phosphate binding"/>
    <property type="evidence" value="ECO:0007669"/>
    <property type="project" value="InterPro"/>
</dbReference>
<evidence type="ECO:0000256" key="4">
    <source>
        <dbReference type="ARBA" id="ARBA00023235"/>
    </source>
</evidence>
<comment type="catalytic activity">
    <reaction evidence="1">
        <text>(S)-4-amino-5-oxopentanoate = 5-aminolevulinate</text>
        <dbReference type="Rhea" id="RHEA:14265"/>
        <dbReference type="ChEBI" id="CHEBI:57501"/>
        <dbReference type="ChEBI" id="CHEBI:356416"/>
        <dbReference type="EC" id="5.4.3.8"/>
    </reaction>
</comment>
<dbReference type="CDD" id="cd00610">
    <property type="entry name" value="OAT_like"/>
    <property type="match status" value="1"/>
</dbReference>
<dbReference type="Pfam" id="PF00202">
    <property type="entry name" value="Aminotran_3"/>
    <property type="match status" value="1"/>
</dbReference>
<dbReference type="Proteomes" id="UP000008120">
    <property type="component" value="Chromosome"/>
</dbReference>